<dbReference type="InParanoid" id="A0A0G4EV73"/>
<evidence type="ECO:0000313" key="13">
    <source>
        <dbReference type="Proteomes" id="UP000041254"/>
    </source>
</evidence>
<dbReference type="SMART" id="SM00220">
    <property type="entry name" value="S_TKc"/>
    <property type="match status" value="1"/>
</dbReference>
<dbReference type="InterPro" id="IPR050236">
    <property type="entry name" value="Ser_Thr_kinase_AGC"/>
</dbReference>
<evidence type="ECO:0000256" key="6">
    <source>
        <dbReference type="ARBA" id="ARBA00022777"/>
    </source>
</evidence>
<evidence type="ECO:0000256" key="1">
    <source>
        <dbReference type="ARBA" id="ARBA00010006"/>
    </source>
</evidence>
<feature type="domain" description="Protein kinase" evidence="11">
    <location>
        <begin position="9"/>
        <end position="315"/>
    </location>
</feature>
<evidence type="ECO:0000256" key="3">
    <source>
        <dbReference type="ARBA" id="ARBA00022527"/>
    </source>
</evidence>
<comment type="catalytic activity">
    <reaction evidence="8">
        <text>L-threonyl-[protein] + ATP = O-phospho-L-threonyl-[protein] + ADP + H(+)</text>
        <dbReference type="Rhea" id="RHEA:46608"/>
        <dbReference type="Rhea" id="RHEA-COMP:11060"/>
        <dbReference type="Rhea" id="RHEA-COMP:11605"/>
        <dbReference type="ChEBI" id="CHEBI:15378"/>
        <dbReference type="ChEBI" id="CHEBI:30013"/>
        <dbReference type="ChEBI" id="CHEBI:30616"/>
        <dbReference type="ChEBI" id="CHEBI:61977"/>
        <dbReference type="ChEBI" id="CHEBI:456216"/>
        <dbReference type="EC" id="2.7.11.1"/>
    </reaction>
</comment>
<gene>
    <name evidence="12" type="ORF">Vbra_13551</name>
</gene>
<dbReference type="InterPro" id="IPR039046">
    <property type="entry name" value="PDPK1"/>
</dbReference>
<dbReference type="OrthoDB" id="432647at2759"/>
<feature type="compositionally biased region" description="Low complexity" evidence="10">
    <location>
        <begin position="191"/>
        <end position="201"/>
    </location>
</feature>
<dbReference type="InterPro" id="IPR011009">
    <property type="entry name" value="Kinase-like_dom_sf"/>
</dbReference>
<evidence type="ECO:0000313" key="12">
    <source>
        <dbReference type="EMBL" id="CEM02242.1"/>
    </source>
</evidence>
<feature type="compositionally biased region" description="Acidic residues" evidence="10">
    <location>
        <begin position="581"/>
        <end position="592"/>
    </location>
</feature>
<sequence length="880" mass="96055">MESCSRADLELGSLLGEGSLGKVYRTRDKRTNEEYAVKVLEKRYILQQQKQASVVQERRLLSALNHPNIVQLYSSFQDDRFLYFVLELAKGGDLGDQIKRVGRLPYELAQFYAAEVVKVLEYLREKQIAHRDLKPENLLIGDNGHLKLIDFDGAKCFAPALQGPPSSSSSRSSSSRETGQASPGQPRSGDSSMTSSPVVPSRRPPAVRKPRSRANTWVGTAQYVSPEMLEDNDIASYPSDLWALGCILYQMLAGCPPFKAETEFLTFQRICRCDIAFPNDMPAVARDLVSQLLVVDPQRRLGSKDMDRLKSHPFFDGVEFDTLPAQTPPKIEHLLRRHAQPPGNRHADSSSSVDPLAALEFTPSLGESFGGVLRHHIRQHGAHTDHDFPSPMAPAFTPSQPASHHGGGGMMTIQEAPQDSSATSSNLSVEPPKLFRRASPRYASARPHACELATVRERGDSWGGSSASPTSSHPPPFDSTDEERDRQGGAGSGSAAEGGDHRRRKERTSGGIGIGRGGHAGAVDSQSAPSSPPPRFNQPCGSKTPSPILQGALPQHPVRSGPPPAAQSALWRSESEKEREEGADEREQEGEPDAISQVLGKQETVVLTGNVSQLLTSPDTRPLHGGAPPKPPSSRDRDTCPRYLMLTDRSRLIIMDANNMAFVEDICFRTGGPFTVFLGPHPTRDFTIRSSAPHAPHTWRFHDSDGYAKLWVNKMQEQLDNCMDVYQRNENDQARREGRKPRLLLPYHPNKHQHQHQHQQQVAGGLDPPEIPSHPFAPADIPQPTWSPSAAVIPDPDIHKRRSGQTDESDRDSMADGKLGSKGKGGVAGAGVGVGGKGSVCKERRGGGLGGGLSELLQALDVYLHSRPDVLLFSMGFVLD</sequence>
<dbReference type="InterPro" id="IPR008271">
    <property type="entry name" value="Ser/Thr_kinase_AS"/>
</dbReference>
<protein>
    <recommendedName>
        <fullName evidence="2">non-specific serine/threonine protein kinase</fullName>
        <ecNumber evidence="2">2.7.11.1</ecNumber>
    </recommendedName>
</protein>
<keyword evidence="7" id="KW-0067">ATP-binding</keyword>
<dbReference type="SUPFAM" id="SSF56112">
    <property type="entry name" value="Protein kinase-like (PK-like)"/>
    <property type="match status" value="1"/>
</dbReference>
<dbReference type="Pfam" id="PF00069">
    <property type="entry name" value="Pkinase"/>
    <property type="match status" value="2"/>
</dbReference>
<dbReference type="Proteomes" id="UP000041254">
    <property type="component" value="Unassembled WGS sequence"/>
</dbReference>
<evidence type="ECO:0000256" key="7">
    <source>
        <dbReference type="ARBA" id="ARBA00022840"/>
    </source>
</evidence>
<dbReference type="GO" id="GO:0005524">
    <property type="term" value="F:ATP binding"/>
    <property type="evidence" value="ECO:0007669"/>
    <property type="project" value="UniProtKB-KW"/>
</dbReference>
<comment type="catalytic activity">
    <reaction evidence="9">
        <text>L-seryl-[protein] + ATP = O-phospho-L-seryl-[protein] + ADP + H(+)</text>
        <dbReference type="Rhea" id="RHEA:17989"/>
        <dbReference type="Rhea" id="RHEA-COMP:9863"/>
        <dbReference type="Rhea" id="RHEA-COMP:11604"/>
        <dbReference type="ChEBI" id="CHEBI:15378"/>
        <dbReference type="ChEBI" id="CHEBI:29999"/>
        <dbReference type="ChEBI" id="CHEBI:30616"/>
        <dbReference type="ChEBI" id="CHEBI:83421"/>
        <dbReference type="ChEBI" id="CHEBI:456216"/>
        <dbReference type="EC" id="2.7.11.1"/>
    </reaction>
</comment>
<dbReference type="FunFam" id="3.30.200.20:FF:000042">
    <property type="entry name" value="Aurora kinase A"/>
    <property type="match status" value="1"/>
</dbReference>
<dbReference type="EMBL" id="CDMY01000321">
    <property type="protein sequence ID" value="CEM02242.1"/>
    <property type="molecule type" value="Genomic_DNA"/>
</dbReference>
<keyword evidence="4" id="KW-0808">Transferase</keyword>
<proteinExistence type="inferred from homology"/>
<dbReference type="AlphaFoldDB" id="A0A0G4EV73"/>
<dbReference type="PROSITE" id="PS50011">
    <property type="entry name" value="PROTEIN_KINASE_DOM"/>
    <property type="match status" value="1"/>
</dbReference>
<evidence type="ECO:0000256" key="2">
    <source>
        <dbReference type="ARBA" id="ARBA00012513"/>
    </source>
</evidence>
<keyword evidence="3" id="KW-0723">Serine/threonine-protein kinase</keyword>
<reference evidence="12 13" key="1">
    <citation type="submission" date="2014-11" db="EMBL/GenBank/DDBJ databases">
        <authorList>
            <person name="Zhu J."/>
            <person name="Qi W."/>
            <person name="Song R."/>
        </authorList>
    </citation>
    <scope>NUCLEOTIDE SEQUENCE [LARGE SCALE GENOMIC DNA]</scope>
</reference>
<feature type="compositionally biased region" description="Polar residues" evidence="10">
    <location>
        <begin position="415"/>
        <end position="428"/>
    </location>
</feature>
<dbReference type="GO" id="GO:0035556">
    <property type="term" value="P:intracellular signal transduction"/>
    <property type="evidence" value="ECO:0007669"/>
    <property type="project" value="TreeGrafter"/>
</dbReference>
<feature type="region of interest" description="Disordered" evidence="10">
    <location>
        <begin position="730"/>
        <end position="839"/>
    </location>
</feature>
<feature type="compositionally biased region" description="Polar residues" evidence="10">
    <location>
        <begin position="177"/>
        <end position="190"/>
    </location>
</feature>
<organism evidence="12 13">
    <name type="scientific">Vitrella brassicaformis (strain CCMP3155)</name>
    <dbReference type="NCBI Taxonomy" id="1169540"/>
    <lineage>
        <taxon>Eukaryota</taxon>
        <taxon>Sar</taxon>
        <taxon>Alveolata</taxon>
        <taxon>Colpodellida</taxon>
        <taxon>Vitrellaceae</taxon>
        <taxon>Vitrella</taxon>
    </lineage>
</organism>
<feature type="region of interest" description="Disordered" evidence="10">
    <location>
        <begin position="457"/>
        <end position="602"/>
    </location>
</feature>
<evidence type="ECO:0000256" key="4">
    <source>
        <dbReference type="ARBA" id="ARBA00022679"/>
    </source>
</evidence>
<keyword evidence="13" id="KW-1185">Reference proteome</keyword>
<dbReference type="VEuPathDB" id="CryptoDB:Vbra_13551"/>
<feature type="compositionally biased region" description="Low complexity" evidence="10">
    <location>
        <begin position="166"/>
        <end position="176"/>
    </location>
</feature>
<feature type="region of interest" description="Disordered" evidence="10">
    <location>
        <begin position="381"/>
        <end position="431"/>
    </location>
</feature>
<dbReference type="OMA" id="HIFERRA"/>
<feature type="compositionally biased region" description="Gly residues" evidence="10">
    <location>
        <begin position="820"/>
        <end position="838"/>
    </location>
</feature>
<evidence type="ECO:0000259" key="11">
    <source>
        <dbReference type="PROSITE" id="PS50011"/>
    </source>
</evidence>
<dbReference type="CDD" id="cd05581">
    <property type="entry name" value="STKc_PDK1"/>
    <property type="match status" value="1"/>
</dbReference>
<dbReference type="Gene3D" id="3.30.200.20">
    <property type="entry name" value="Phosphorylase Kinase, domain 1"/>
    <property type="match status" value="1"/>
</dbReference>
<dbReference type="PROSITE" id="PS00108">
    <property type="entry name" value="PROTEIN_KINASE_ST"/>
    <property type="match status" value="1"/>
</dbReference>
<feature type="region of interest" description="Disordered" evidence="10">
    <location>
        <begin position="161"/>
        <end position="213"/>
    </location>
</feature>
<evidence type="ECO:0000256" key="5">
    <source>
        <dbReference type="ARBA" id="ARBA00022741"/>
    </source>
</evidence>
<evidence type="ECO:0000256" key="10">
    <source>
        <dbReference type="SAM" id="MobiDB-lite"/>
    </source>
</evidence>
<dbReference type="Gene3D" id="1.10.510.10">
    <property type="entry name" value="Transferase(Phosphotransferase) domain 1"/>
    <property type="match status" value="2"/>
</dbReference>
<dbReference type="PANTHER" id="PTHR24356">
    <property type="entry name" value="SERINE/THREONINE-PROTEIN KINASE"/>
    <property type="match status" value="1"/>
</dbReference>
<dbReference type="PANTHER" id="PTHR24356:SF163">
    <property type="entry name" value="3-PHOSPHOINOSITIDE-DEPENDENT PROTEIN KINASE 1-RELATED"/>
    <property type="match status" value="1"/>
</dbReference>
<name>A0A0G4EV73_VITBC</name>
<dbReference type="GO" id="GO:0004674">
    <property type="term" value="F:protein serine/threonine kinase activity"/>
    <property type="evidence" value="ECO:0007669"/>
    <property type="project" value="UniProtKB-KW"/>
</dbReference>
<accession>A0A0G4EV73</accession>
<dbReference type="InterPro" id="IPR000719">
    <property type="entry name" value="Prot_kinase_dom"/>
</dbReference>
<feature type="region of interest" description="Disordered" evidence="10">
    <location>
        <begin position="615"/>
        <end position="640"/>
    </location>
</feature>
<evidence type="ECO:0000256" key="9">
    <source>
        <dbReference type="ARBA" id="ARBA00048679"/>
    </source>
</evidence>
<keyword evidence="5" id="KW-0547">Nucleotide-binding</keyword>
<feature type="compositionally biased region" description="Gly residues" evidence="10">
    <location>
        <begin position="510"/>
        <end position="520"/>
    </location>
</feature>
<evidence type="ECO:0000256" key="8">
    <source>
        <dbReference type="ARBA" id="ARBA00047899"/>
    </source>
</evidence>
<dbReference type="STRING" id="1169540.A0A0G4EV73"/>
<dbReference type="EC" id="2.7.11.1" evidence="2"/>
<keyword evidence="6" id="KW-0418">Kinase</keyword>
<comment type="similarity">
    <text evidence="1">Belongs to the protein kinase superfamily. AGC Ser/Thr protein kinase family. PDPK1 subfamily.</text>
</comment>